<accession>A0A2D1KK15</accession>
<name>A0A2D1KK15_9LACO</name>
<evidence type="ECO:0000313" key="2">
    <source>
        <dbReference type="Proteomes" id="UP000223559"/>
    </source>
</evidence>
<gene>
    <name evidence="1" type="ORF">LC20004_00445</name>
</gene>
<protein>
    <submittedName>
        <fullName evidence="1">Uncharacterized protein</fullName>
    </submittedName>
</protein>
<keyword evidence="2" id="KW-1185">Reference proteome</keyword>
<evidence type="ECO:0000313" key="1">
    <source>
        <dbReference type="EMBL" id="ATO42477.1"/>
    </source>
</evidence>
<dbReference type="KEGG" id="lcy:LC20004_00445"/>
<reference evidence="1 2" key="1">
    <citation type="submission" date="2016-10" db="EMBL/GenBank/DDBJ databases">
        <title>The whole genome sequencing and assembly of L. cotyniformis subsp. torquens DSM 20004 strain.</title>
        <authorList>
            <person name="Park M.-K."/>
            <person name="Lee Y.-J."/>
            <person name="Yi H."/>
            <person name="Bahn Y.-S."/>
            <person name="Kim J.F."/>
            <person name="Lee D.-W."/>
        </authorList>
    </citation>
    <scope>NUCLEOTIDE SEQUENCE [LARGE SCALE GENOMIC DNA]</scope>
    <source>
        <strain evidence="1 2">DSM 20004</strain>
    </source>
</reference>
<dbReference type="AlphaFoldDB" id="A0A2D1KK15"/>
<dbReference type="EMBL" id="CP017697">
    <property type="protein sequence ID" value="ATO42477.1"/>
    <property type="molecule type" value="Genomic_DNA"/>
</dbReference>
<organism evidence="1 2">
    <name type="scientific">Loigolactobacillus coryniformis subsp. torquens DSM 20004 = KCTC 3535</name>
    <dbReference type="NCBI Taxonomy" id="1423822"/>
    <lineage>
        <taxon>Bacteria</taxon>
        <taxon>Bacillati</taxon>
        <taxon>Bacillota</taxon>
        <taxon>Bacilli</taxon>
        <taxon>Lactobacillales</taxon>
        <taxon>Lactobacillaceae</taxon>
        <taxon>Loigolactobacillus</taxon>
    </lineage>
</organism>
<dbReference type="Proteomes" id="UP000223559">
    <property type="component" value="Chromosome"/>
</dbReference>
<sequence length="161" mass="18409">MNNKILYLIRKALSLWQIKLKYLHYLNSVLLMASAIVYMAFLTMTARYNHTDFNTLLQSNLIFSVMVILVSLNFIIGAILLYYQQRLLKNRYELKIILIVQIIQQALALNPILFIIGGLELIQATADPIKGQPLNSLLKVILILLTAIYLLFGIINFGLII</sequence>
<proteinExistence type="predicted"/>
<dbReference type="RefSeq" id="WP_010014477.1">
    <property type="nucleotide sequence ID" value="NZ_AEOS01000299.1"/>
</dbReference>